<evidence type="ECO:0000313" key="8">
    <source>
        <dbReference type="EMBL" id="SNS27904.1"/>
    </source>
</evidence>
<dbReference type="EMBL" id="FZOW01000001">
    <property type="protein sequence ID" value="SNS27904.1"/>
    <property type="molecule type" value="Genomic_DNA"/>
</dbReference>
<dbReference type="InterPro" id="IPR004606">
    <property type="entry name" value="Mop_domain"/>
</dbReference>
<keyword evidence="9" id="KW-1185">Reference proteome</keyword>
<dbReference type="InterPro" id="IPR017871">
    <property type="entry name" value="ABC_transporter-like_CS"/>
</dbReference>
<evidence type="ECO:0000259" key="7">
    <source>
        <dbReference type="PROSITE" id="PS51866"/>
    </source>
</evidence>
<evidence type="ECO:0000256" key="1">
    <source>
        <dbReference type="ARBA" id="ARBA00022448"/>
    </source>
</evidence>
<evidence type="ECO:0000256" key="4">
    <source>
        <dbReference type="ARBA" id="ARBA00022840"/>
    </source>
</evidence>
<dbReference type="OrthoDB" id="9112331at2"/>
<evidence type="ECO:0000256" key="2">
    <source>
        <dbReference type="ARBA" id="ARBA00022505"/>
    </source>
</evidence>
<evidence type="ECO:0000259" key="6">
    <source>
        <dbReference type="PROSITE" id="PS50893"/>
    </source>
</evidence>
<dbReference type="SUPFAM" id="SSF50331">
    <property type="entry name" value="MOP-like"/>
    <property type="match status" value="1"/>
</dbReference>
<dbReference type="GO" id="GO:0015689">
    <property type="term" value="P:molybdate ion transport"/>
    <property type="evidence" value="ECO:0007669"/>
    <property type="project" value="InterPro"/>
</dbReference>
<dbReference type="InterPro" id="IPR003593">
    <property type="entry name" value="AAA+_ATPase"/>
</dbReference>
<dbReference type="GO" id="GO:0005524">
    <property type="term" value="F:ATP binding"/>
    <property type="evidence" value="ECO:0007669"/>
    <property type="project" value="UniProtKB-KW"/>
</dbReference>
<keyword evidence="4 8" id="KW-0067">ATP-binding</keyword>
<dbReference type="Pfam" id="PF00005">
    <property type="entry name" value="ABC_tran"/>
    <property type="match status" value="1"/>
</dbReference>
<evidence type="ECO:0000256" key="5">
    <source>
        <dbReference type="PROSITE-ProRule" id="PRU01213"/>
    </source>
</evidence>
<accession>A0A239D7Q0</accession>
<dbReference type="InterPro" id="IPR008995">
    <property type="entry name" value="Mo/tungstate-bd_C_term_dom"/>
</dbReference>
<dbReference type="InterPro" id="IPR027417">
    <property type="entry name" value="P-loop_NTPase"/>
</dbReference>
<dbReference type="GO" id="GO:0016887">
    <property type="term" value="F:ATP hydrolysis activity"/>
    <property type="evidence" value="ECO:0007669"/>
    <property type="project" value="InterPro"/>
</dbReference>
<keyword evidence="1" id="KW-0813">Transport</keyword>
<dbReference type="InterPro" id="IPR003439">
    <property type="entry name" value="ABC_transporter-like_ATP-bd"/>
</dbReference>
<dbReference type="STRING" id="398843.A3K89_08385"/>
<feature type="domain" description="Mop" evidence="7">
    <location>
        <begin position="286"/>
        <end position="354"/>
    </location>
</feature>
<dbReference type="AlphaFoldDB" id="A0A239D7Q0"/>
<dbReference type="Gene3D" id="3.40.50.300">
    <property type="entry name" value="P-loop containing nucleotide triphosphate hydrolases"/>
    <property type="match status" value="1"/>
</dbReference>
<dbReference type="PROSITE" id="PS50893">
    <property type="entry name" value="ABC_TRANSPORTER_2"/>
    <property type="match status" value="1"/>
</dbReference>
<protein>
    <submittedName>
        <fullName evidence="8">Molybdate transport system ATP-binding protein</fullName>
    </submittedName>
</protein>
<proteinExistence type="predicted"/>
<dbReference type="PANTHER" id="PTHR42781:SF4">
    <property type="entry name" value="SPERMIDINE_PUTRESCINE IMPORT ATP-BINDING PROTEIN POTA"/>
    <property type="match status" value="1"/>
</dbReference>
<organism evidence="8 9">
    <name type="scientific">Rhodococcoides kyotonense</name>
    <dbReference type="NCBI Taxonomy" id="398843"/>
    <lineage>
        <taxon>Bacteria</taxon>
        <taxon>Bacillati</taxon>
        <taxon>Actinomycetota</taxon>
        <taxon>Actinomycetes</taxon>
        <taxon>Mycobacteriales</taxon>
        <taxon>Nocardiaceae</taxon>
        <taxon>Rhodococcoides</taxon>
    </lineage>
</organism>
<keyword evidence="2 5" id="KW-0500">Molybdenum</keyword>
<evidence type="ECO:0000313" key="9">
    <source>
        <dbReference type="Proteomes" id="UP000198327"/>
    </source>
</evidence>
<dbReference type="Gene3D" id="2.40.50.100">
    <property type="match status" value="1"/>
</dbReference>
<keyword evidence="3" id="KW-0547">Nucleotide-binding</keyword>
<evidence type="ECO:0000256" key="3">
    <source>
        <dbReference type="ARBA" id="ARBA00022741"/>
    </source>
</evidence>
<dbReference type="InterPro" id="IPR005116">
    <property type="entry name" value="Transp-assoc_OB_typ1"/>
</dbReference>
<dbReference type="PROSITE" id="PS51866">
    <property type="entry name" value="MOP"/>
    <property type="match status" value="1"/>
</dbReference>
<gene>
    <name evidence="8" type="ORF">SAMN05421642_101408</name>
</gene>
<sequence length="357" mass="37480">MTSIALAAEITSRDATFELDVDDGEVVAILGPNGAGKSTLLSLVAGLLRPDSGRVKLGTDVVTDTESGKFVPAHARGVATLTQKALLFPHLSAEANVAFAPRSRGVGRRDARRIAREWLTAVDALELADRRPSQLSGGQAQRIAVARALAADPRVLLLDEPMSALDVGTAPAIRRLLRTVLREQRRTALIVTHDLLDALALADTVVVVDSGRIVERGTTTDVLTAPRSTFAARIAGINLLPGHADGSESLHTTWGRTVFGHGDIADGPAVAVFSPAAVAVHLEPPHASPRNVLPVTIAEMDVHGATVRLRGADNPDGSPGIAADVTPMAVAELDLEPGKQVYFVVKSHEVALHPASR</sequence>
<reference evidence="9" key="1">
    <citation type="submission" date="2017-06" db="EMBL/GenBank/DDBJ databases">
        <authorList>
            <person name="Varghese N."/>
            <person name="Submissions S."/>
        </authorList>
    </citation>
    <scope>NUCLEOTIDE SEQUENCE [LARGE SCALE GENOMIC DNA]</scope>
    <source>
        <strain evidence="9">JCM 23211</strain>
    </source>
</reference>
<dbReference type="PANTHER" id="PTHR42781">
    <property type="entry name" value="SPERMIDINE/PUTRESCINE IMPORT ATP-BINDING PROTEIN POTA"/>
    <property type="match status" value="1"/>
</dbReference>
<name>A0A239D7Q0_9NOCA</name>
<dbReference type="InterPro" id="IPR050093">
    <property type="entry name" value="ABC_SmlMolc_Importer"/>
</dbReference>
<dbReference type="SUPFAM" id="SSF52540">
    <property type="entry name" value="P-loop containing nucleoside triphosphate hydrolases"/>
    <property type="match status" value="1"/>
</dbReference>
<dbReference type="Pfam" id="PF03459">
    <property type="entry name" value="TOBE"/>
    <property type="match status" value="1"/>
</dbReference>
<dbReference type="SMART" id="SM00382">
    <property type="entry name" value="AAA"/>
    <property type="match status" value="1"/>
</dbReference>
<dbReference type="RefSeq" id="WP_089242866.1">
    <property type="nucleotide sequence ID" value="NZ_FZOW01000001.1"/>
</dbReference>
<dbReference type="Proteomes" id="UP000198327">
    <property type="component" value="Unassembled WGS sequence"/>
</dbReference>
<feature type="domain" description="ABC transporter" evidence="6">
    <location>
        <begin position="1"/>
        <end position="235"/>
    </location>
</feature>
<dbReference type="PROSITE" id="PS00211">
    <property type="entry name" value="ABC_TRANSPORTER_1"/>
    <property type="match status" value="1"/>
</dbReference>